<gene>
    <name evidence="16" type="ORF">MONBRDRAFT_25193</name>
</gene>
<keyword evidence="8 14" id="KW-0863">Zinc-finger</keyword>
<comment type="function">
    <text evidence="13">Plays a role in axonemal structure organization and motility. Involved in axonemal pre-assembly of inner and outer dynein arms (IDA and ODA, respectively) for proper axoneme building for cilia motility. May act by indirectly regulating transcription of dynein proteins.</text>
</comment>
<comment type="similarity">
    <text evidence="3">Belongs to the ZMYND10 family.</text>
</comment>
<sequence length="386" mass="44604">MYIEALKPIPLRDIGSQAWLKQHEMLEKLNAQAHTNALMDTDEFVHEAFISLDKLAFLVYELVSLEMWRERVRPELEALGYAEQSTVAPYMIHYHEATVINLLEAVLYHREAVEALGDAAIDLIDYCQRACTYLLARTEEDFEREVEQENLSARDMDNMIQTLVALVVSPPWSQRHDGQLLKFTDEGKWVDVPHQNQFQLTKPEAQVWLALYNLLMEPECRRKYEYNSHSKAEILRLRGFMNEVLLDQIPVLVELRRALEELSLMEPPAPDTSIVLEQLPEIRQGLEKINGGRWAQLAAYQNKKVFNPDEQTRKAQAKLLAETYSLDMLDSLFPEQPKCVVCGADAVNRCSRCQSEWYCRRQCQVEHWPKHKAACNLMSAAAEGKE</sequence>
<evidence type="ECO:0000259" key="15">
    <source>
        <dbReference type="PROSITE" id="PS50865"/>
    </source>
</evidence>
<keyword evidence="6" id="KW-0963">Cytoplasm</keyword>
<dbReference type="PROSITE" id="PS01360">
    <property type="entry name" value="ZF_MYND_1"/>
    <property type="match status" value="1"/>
</dbReference>
<feature type="domain" description="MYND-type" evidence="15">
    <location>
        <begin position="339"/>
        <end position="375"/>
    </location>
</feature>
<dbReference type="GO" id="GO:0005737">
    <property type="term" value="C:cytoplasm"/>
    <property type="evidence" value="ECO:0000318"/>
    <property type="project" value="GO_Central"/>
</dbReference>
<keyword evidence="7" id="KW-0479">Metal-binding</keyword>
<evidence type="ECO:0000313" key="16">
    <source>
        <dbReference type="EMBL" id="EDQ89498.1"/>
    </source>
</evidence>
<reference evidence="16 17" key="1">
    <citation type="journal article" date="2008" name="Nature">
        <title>The genome of the choanoflagellate Monosiga brevicollis and the origin of metazoans.</title>
        <authorList>
            <consortium name="JGI Sequencing"/>
            <person name="King N."/>
            <person name="Westbrook M.J."/>
            <person name="Young S.L."/>
            <person name="Kuo A."/>
            <person name="Abedin M."/>
            <person name="Chapman J."/>
            <person name="Fairclough S."/>
            <person name="Hellsten U."/>
            <person name="Isogai Y."/>
            <person name="Letunic I."/>
            <person name="Marr M."/>
            <person name="Pincus D."/>
            <person name="Putnam N."/>
            <person name="Rokas A."/>
            <person name="Wright K.J."/>
            <person name="Zuzow R."/>
            <person name="Dirks W."/>
            <person name="Good M."/>
            <person name="Goodstein D."/>
            <person name="Lemons D."/>
            <person name="Li W."/>
            <person name="Lyons J.B."/>
            <person name="Morris A."/>
            <person name="Nichols S."/>
            <person name="Richter D.J."/>
            <person name="Salamov A."/>
            <person name="Bork P."/>
            <person name="Lim W.A."/>
            <person name="Manning G."/>
            <person name="Miller W.T."/>
            <person name="McGinnis W."/>
            <person name="Shapiro H."/>
            <person name="Tjian R."/>
            <person name="Grigoriev I.V."/>
            <person name="Rokhsar D."/>
        </authorList>
    </citation>
    <scope>NUCLEOTIDE SEQUENCE [LARGE SCALE GENOMIC DNA]</scope>
    <source>
        <strain evidence="17">MX1 / ATCC 50154</strain>
    </source>
</reference>
<keyword evidence="11" id="KW-0206">Cytoskeleton</keyword>
<dbReference type="FunFam" id="6.10.140.2220:FF:000009">
    <property type="entry name" value="Zinc finger MYND domain-containing protein 10"/>
    <property type="match status" value="1"/>
</dbReference>
<evidence type="ECO:0000256" key="5">
    <source>
        <dbReference type="ARBA" id="ARBA00022475"/>
    </source>
</evidence>
<evidence type="ECO:0000256" key="9">
    <source>
        <dbReference type="ARBA" id="ARBA00022833"/>
    </source>
</evidence>
<evidence type="ECO:0000256" key="10">
    <source>
        <dbReference type="ARBA" id="ARBA00023136"/>
    </source>
</evidence>
<dbReference type="AlphaFoldDB" id="A9UYP0"/>
<evidence type="ECO:0000256" key="7">
    <source>
        <dbReference type="ARBA" id="ARBA00022723"/>
    </source>
</evidence>
<dbReference type="OMA" id="LIHEAYC"/>
<dbReference type="InParanoid" id="A9UYP0"/>
<dbReference type="STRING" id="81824.A9UYP0"/>
<organism evidence="16 17">
    <name type="scientific">Monosiga brevicollis</name>
    <name type="common">Choanoflagellate</name>
    <dbReference type="NCBI Taxonomy" id="81824"/>
    <lineage>
        <taxon>Eukaryota</taxon>
        <taxon>Choanoflagellata</taxon>
        <taxon>Craspedida</taxon>
        <taxon>Salpingoecidae</taxon>
        <taxon>Monosiga</taxon>
    </lineage>
</organism>
<evidence type="ECO:0000256" key="14">
    <source>
        <dbReference type="PROSITE-ProRule" id="PRU00134"/>
    </source>
</evidence>
<dbReference type="GO" id="GO:0008270">
    <property type="term" value="F:zinc ion binding"/>
    <property type="evidence" value="ECO:0007669"/>
    <property type="project" value="UniProtKB-KW"/>
</dbReference>
<dbReference type="EMBL" id="CH991550">
    <property type="protein sequence ID" value="EDQ89498.1"/>
    <property type="molecule type" value="Genomic_DNA"/>
</dbReference>
<evidence type="ECO:0000256" key="1">
    <source>
        <dbReference type="ARBA" id="ARBA00004221"/>
    </source>
</evidence>
<dbReference type="GO" id="GO:0016324">
    <property type="term" value="C:apical plasma membrane"/>
    <property type="evidence" value="ECO:0007669"/>
    <property type="project" value="UniProtKB-SubCell"/>
</dbReference>
<accession>A9UYP0</accession>
<evidence type="ECO:0000256" key="6">
    <source>
        <dbReference type="ARBA" id="ARBA00022490"/>
    </source>
</evidence>
<keyword evidence="10" id="KW-0472">Membrane</keyword>
<dbReference type="Proteomes" id="UP000001357">
    <property type="component" value="Unassembled WGS sequence"/>
</dbReference>
<evidence type="ECO:0000256" key="11">
    <source>
        <dbReference type="ARBA" id="ARBA00023212"/>
    </source>
</evidence>
<evidence type="ECO:0000313" key="17">
    <source>
        <dbReference type="Proteomes" id="UP000001357"/>
    </source>
</evidence>
<dbReference type="Gene3D" id="6.10.140.2220">
    <property type="match status" value="1"/>
</dbReference>
<dbReference type="PROSITE" id="PS50865">
    <property type="entry name" value="ZF_MYND_2"/>
    <property type="match status" value="1"/>
</dbReference>
<dbReference type="FunCoup" id="A9UYP0">
    <property type="interactions" value="18"/>
</dbReference>
<dbReference type="RefSeq" id="XP_001745527.1">
    <property type="nucleotide sequence ID" value="XM_001745475.1"/>
</dbReference>
<evidence type="ECO:0000256" key="8">
    <source>
        <dbReference type="ARBA" id="ARBA00022771"/>
    </source>
</evidence>
<evidence type="ECO:0000256" key="3">
    <source>
        <dbReference type="ARBA" id="ARBA00005373"/>
    </source>
</evidence>
<evidence type="ECO:0000256" key="2">
    <source>
        <dbReference type="ARBA" id="ARBA00004300"/>
    </source>
</evidence>
<name>A9UYP0_MONBE</name>
<keyword evidence="9" id="KW-0862">Zinc</keyword>
<proteinExistence type="inferred from homology"/>
<dbReference type="SUPFAM" id="SSF144232">
    <property type="entry name" value="HIT/MYND zinc finger-like"/>
    <property type="match status" value="1"/>
</dbReference>
<evidence type="ECO:0000256" key="12">
    <source>
        <dbReference type="ARBA" id="ARBA00024190"/>
    </source>
</evidence>
<dbReference type="GO" id="GO:0005813">
    <property type="term" value="C:centrosome"/>
    <property type="evidence" value="ECO:0007669"/>
    <property type="project" value="UniProtKB-SubCell"/>
</dbReference>
<dbReference type="eggNOG" id="ENOG502QS3F">
    <property type="taxonomic scope" value="Eukaryota"/>
</dbReference>
<comment type="subcellular location">
    <subcellularLocation>
        <location evidence="1">Apical cell membrane</location>
    </subcellularLocation>
    <subcellularLocation>
        <location evidence="2">Cytoplasm</location>
        <location evidence="2">Cytoskeleton</location>
        <location evidence="2">Microtubule organizing center</location>
        <location evidence="2">Centrosome</location>
    </subcellularLocation>
    <subcellularLocation>
        <location evidence="12">Dynein axonemal particle</location>
    </subcellularLocation>
</comment>
<dbReference type="InterPro" id="IPR052298">
    <property type="entry name" value="ZMYND10"/>
</dbReference>
<evidence type="ECO:0000256" key="4">
    <source>
        <dbReference type="ARBA" id="ARBA00016317"/>
    </source>
</evidence>
<keyword evidence="17" id="KW-1185">Reference proteome</keyword>
<dbReference type="PANTHER" id="PTHR13244:SF7">
    <property type="entry name" value="ZINC FINGER MYND DOMAIN-CONTAINING PROTEIN 10"/>
    <property type="match status" value="1"/>
</dbReference>
<dbReference type="GO" id="GO:0120293">
    <property type="term" value="C:dynein axonemal particle"/>
    <property type="evidence" value="ECO:0007669"/>
    <property type="project" value="UniProtKB-SubCell"/>
</dbReference>
<dbReference type="InterPro" id="IPR002893">
    <property type="entry name" value="Znf_MYND"/>
</dbReference>
<dbReference type="KEGG" id="mbr:MONBRDRAFT_25193"/>
<evidence type="ECO:0000256" key="13">
    <source>
        <dbReference type="ARBA" id="ARBA00045527"/>
    </source>
</evidence>
<dbReference type="GeneID" id="5890948"/>
<dbReference type="Pfam" id="PF01753">
    <property type="entry name" value="zf-MYND"/>
    <property type="match status" value="1"/>
</dbReference>
<keyword evidence="5" id="KW-1003">Cell membrane</keyword>
<protein>
    <recommendedName>
        <fullName evidence="4">Zinc finger MYND domain-containing protein 10</fullName>
    </recommendedName>
</protein>
<dbReference type="PANTHER" id="PTHR13244">
    <property type="entry name" value="ZINC FINGER MYND DOMAIN CONTAINING PROTEIN 10"/>
    <property type="match status" value="1"/>
</dbReference>